<keyword evidence="2" id="KW-1185">Reference proteome</keyword>
<protein>
    <submittedName>
        <fullName evidence="1">Uncharacterized protein</fullName>
    </submittedName>
</protein>
<name>A0A370H5Z9_9NOCA</name>
<reference evidence="1 2" key="1">
    <citation type="submission" date="2018-07" db="EMBL/GenBank/DDBJ databases">
        <title>Genomic Encyclopedia of Type Strains, Phase IV (KMG-IV): sequencing the most valuable type-strain genomes for metagenomic binning, comparative biology and taxonomic classification.</title>
        <authorList>
            <person name="Goeker M."/>
        </authorList>
    </citation>
    <scope>NUCLEOTIDE SEQUENCE [LARGE SCALE GENOMIC DNA]</scope>
    <source>
        <strain evidence="1 2">DSM 44952</strain>
    </source>
</reference>
<dbReference type="Proteomes" id="UP000255355">
    <property type="component" value="Unassembled WGS sequence"/>
</dbReference>
<sequence>MNGSRTTEADGWVAEWLLHGGYIRILLVRKQSSAEALVSLPLASAPDLVEVREDFPHLALLWDEVHNHFWNTFGRQVDGATDAFGRRVR</sequence>
<evidence type="ECO:0000313" key="1">
    <source>
        <dbReference type="EMBL" id="RDI51832.1"/>
    </source>
</evidence>
<proteinExistence type="predicted"/>
<dbReference type="EMBL" id="QQAZ01000004">
    <property type="protein sequence ID" value="RDI51832.1"/>
    <property type="molecule type" value="Genomic_DNA"/>
</dbReference>
<organism evidence="1 2">
    <name type="scientific">Nocardia mexicana</name>
    <dbReference type="NCBI Taxonomy" id="279262"/>
    <lineage>
        <taxon>Bacteria</taxon>
        <taxon>Bacillati</taxon>
        <taxon>Actinomycetota</taxon>
        <taxon>Actinomycetes</taxon>
        <taxon>Mycobacteriales</taxon>
        <taxon>Nocardiaceae</taxon>
        <taxon>Nocardia</taxon>
    </lineage>
</organism>
<comment type="caution">
    <text evidence="1">The sequence shown here is derived from an EMBL/GenBank/DDBJ whole genome shotgun (WGS) entry which is preliminary data.</text>
</comment>
<dbReference type="STRING" id="1210089.GCA_001613165_01352"/>
<accession>A0A370H5Z9</accession>
<gene>
    <name evidence="1" type="ORF">DFR68_104316</name>
</gene>
<evidence type="ECO:0000313" key="2">
    <source>
        <dbReference type="Proteomes" id="UP000255355"/>
    </source>
</evidence>
<dbReference type="AlphaFoldDB" id="A0A370H5Z9"/>